<keyword evidence="2" id="KW-1185">Reference proteome</keyword>
<proteinExistence type="predicted"/>
<protein>
    <submittedName>
        <fullName evidence="1">Uncharacterized protein</fullName>
    </submittedName>
</protein>
<dbReference type="Proteomes" id="UP000269396">
    <property type="component" value="Unassembled WGS sequence"/>
</dbReference>
<evidence type="ECO:0000313" key="2">
    <source>
        <dbReference type="Proteomes" id="UP000269396"/>
    </source>
</evidence>
<accession>A0A183PDV0</accession>
<dbReference type="AlphaFoldDB" id="A0A183PDV0"/>
<evidence type="ECO:0000313" key="1">
    <source>
        <dbReference type="EMBL" id="VDP61172.1"/>
    </source>
</evidence>
<dbReference type="EMBL" id="UZAL01032536">
    <property type="protein sequence ID" value="VDP61172.1"/>
    <property type="molecule type" value="Genomic_DNA"/>
</dbReference>
<sequence length="80" mass="9864">MEEEIRKKCWKWIGHTLRKASNCITRRALNLESSRPKEKRRIEEHIAPRNGDMRRMNKNWIEVERKAQDRVEVVNRKHWT</sequence>
<reference evidence="1 2" key="1">
    <citation type="submission" date="2018-11" db="EMBL/GenBank/DDBJ databases">
        <authorList>
            <consortium name="Pathogen Informatics"/>
        </authorList>
    </citation>
    <scope>NUCLEOTIDE SEQUENCE [LARGE SCALE GENOMIC DNA]</scope>
    <source>
        <strain>Denwood</strain>
        <strain evidence="2">Zambia</strain>
    </source>
</reference>
<name>A0A183PDV0_9TREM</name>
<organism evidence="1 2">
    <name type="scientific">Schistosoma mattheei</name>
    <dbReference type="NCBI Taxonomy" id="31246"/>
    <lineage>
        <taxon>Eukaryota</taxon>
        <taxon>Metazoa</taxon>
        <taxon>Spiralia</taxon>
        <taxon>Lophotrochozoa</taxon>
        <taxon>Platyhelminthes</taxon>
        <taxon>Trematoda</taxon>
        <taxon>Digenea</taxon>
        <taxon>Strigeidida</taxon>
        <taxon>Schistosomatoidea</taxon>
        <taxon>Schistosomatidae</taxon>
        <taxon>Schistosoma</taxon>
    </lineage>
</organism>
<gene>
    <name evidence="1" type="ORF">SMTD_LOCUS12536</name>
</gene>